<reference evidence="1" key="2">
    <citation type="submission" date="2025-08" db="UniProtKB">
        <authorList>
            <consortium name="Ensembl"/>
        </authorList>
    </citation>
    <scope>IDENTIFICATION</scope>
    <source>
        <strain evidence="1">Isolate ISIS603380</strain>
    </source>
</reference>
<dbReference type="Proteomes" id="UP000007646">
    <property type="component" value="Unassembled WGS sequence"/>
</dbReference>
<evidence type="ECO:0000313" key="1">
    <source>
        <dbReference type="Ensembl" id="ENSLAFP00000026136.1"/>
    </source>
</evidence>
<reference evidence="1" key="3">
    <citation type="submission" date="2025-09" db="UniProtKB">
        <authorList>
            <consortium name="Ensembl"/>
        </authorList>
    </citation>
    <scope>IDENTIFICATION</scope>
    <source>
        <strain evidence="1">Isolate ISIS603380</strain>
    </source>
</reference>
<protein>
    <submittedName>
        <fullName evidence="1">Uncharacterized protein</fullName>
    </submittedName>
</protein>
<reference evidence="1 2" key="1">
    <citation type="submission" date="2009-06" db="EMBL/GenBank/DDBJ databases">
        <title>The Genome Sequence of Loxodonta africana (African elephant).</title>
        <authorList>
            <person name="Di Palma F."/>
            <person name="Heiman D."/>
            <person name="Young S."/>
            <person name="Johnson J."/>
            <person name="Lander E.S."/>
            <person name="Lindblad-Toh K."/>
        </authorList>
    </citation>
    <scope>NUCLEOTIDE SEQUENCE [LARGE SCALE GENOMIC DNA]</scope>
    <source>
        <strain evidence="1 2">Isolate ISIS603380</strain>
    </source>
</reference>
<dbReference type="InParanoid" id="G3UE78"/>
<evidence type="ECO:0000313" key="2">
    <source>
        <dbReference type="Proteomes" id="UP000007646"/>
    </source>
</evidence>
<dbReference type="Ensembl" id="ENSLAFT00000030168.1">
    <property type="protein sequence ID" value="ENSLAFP00000026136.1"/>
    <property type="gene ID" value="ENSLAFG00000026153.1"/>
</dbReference>
<name>G3UE78_LOXAF</name>
<organism evidence="1 2">
    <name type="scientific">Loxodonta africana</name>
    <name type="common">African elephant</name>
    <dbReference type="NCBI Taxonomy" id="9785"/>
    <lineage>
        <taxon>Eukaryota</taxon>
        <taxon>Metazoa</taxon>
        <taxon>Chordata</taxon>
        <taxon>Craniata</taxon>
        <taxon>Vertebrata</taxon>
        <taxon>Euteleostomi</taxon>
        <taxon>Mammalia</taxon>
        <taxon>Eutheria</taxon>
        <taxon>Afrotheria</taxon>
        <taxon>Proboscidea</taxon>
        <taxon>Elephantidae</taxon>
        <taxon>Loxodonta</taxon>
    </lineage>
</organism>
<accession>G3UE78</accession>
<proteinExistence type="predicted"/>
<dbReference type="AlphaFoldDB" id="G3UE78"/>
<keyword evidence="2" id="KW-1185">Reference proteome</keyword>
<dbReference type="HOGENOM" id="CLU_2612235_0_0_1"/>
<sequence>IYFSAVCQDRWLCLLCWAGKFCGPAHFSFGKLLASCIVLLPTTLPQGPPTSHRVSFSAGQVHSVCSVRLVLKCSFSQHC</sequence>